<dbReference type="PANTHER" id="PTHR35201">
    <property type="entry name" value="TERPENE SYNTHASE"/>
    <property type="match status" value="1"/>
</dbReference>
<keyword evidence="1" id="KW-0479">Metal-binding</keyword>
<dbReference type="GO" id="GO:0046872">
    <property type="term" value="F:metal ion binding"/>
    <property type="evidence" value="ECO:0007669"/>
    <property type="project" value="UniProtKB-KW"/>
</dbReference>
<dbReference type="Gene3D" id="1.10.600.10">
    <property type="entry name" value="Farnesyl Diphosphate Synthase"/>
    <property type="match status" value="1"/>
</dbReference>
<keyword evidence="1" id="KW-0460">Magnesium</keyword>
<dbReference type="GO" id="GO:0010333">
    <property type="term" value="F:terpene synthase activity"/>
    <property type="evidence" value="ECO:0007669"/>
    <property type="project" value="InterPro"/>
</dbReference>
<name>A0A326RN43_9BACT</name>
<keyword evidence="1" id="KW-0456">Lyase</keyword>
<dbReference type="InterPro" id="IPR008949">
    <property type="entry name" value="Isoprenoid_synthase_dom_sf"/>
</dbReference>
<dbReference type="Pfam" id="PF19086">
    <property type="entry name" value="Terpene_syn_C_2"/>
    <property type="match status" value="1"/>
</dbReference>
<comment type="caution">
    <text evidence="2">The sequence shown here is derived from an EMBL/GenBank/DDBJ whole genome shotgun (WGS) entry which is preliminary data.</text>
</comment>
<evidence type="ECO:0000313" key="3">
    <source>
        <dbReference type="Proteomes" id="UP000248917"/>
    </source>
</evidence>
<comment type="cofactor">
    <cofactor evidence="1">
        <name>Mg(2+)</name>
        <dbReference type="ChEBI" id="CHEBI:18420"/>
    </cofactor>
</comment>
<gene>
    <name evidence="2" type="ORF">CLV31_109159</name>
</gene>
<comment type="similarity">
    <text evidence="1">Belongs to the terpene synthase family.</text>
</comment>
<organism evidence="2 3">
    <name type="scientific">Algoriphagus aquaeductus</name>
    <dbReference type="NCBI Taxonomy" id="475299"/>
    <lineage>
        <taxon>Bacteria</taxon>
        <taxon>Pseudomonadati</taxon>
        <taxon>Bacteroidota</taxon>
        <taxon>Cytophagia</taxon>
        <taxon>Cytophagales</taxon>
        <taxon>Cyclobacteriaceae</taxon>
        <taxon>Algoriphagus</taxon>
    </lineage>
</organism>
<sequence length="298" mass="34473">MKGPLFPSALHRSTGECDLKVLRWAWQSGLFESHAELERFRVEKINWFAGFLYPEIDAEKLTLVMQFFLGLFLLDDLLDQDPSLSHMDYLEGLSRSSMNKDKGRKERIGNRLLELKEKLKNSFPEENSKREWEGSWKEYLNGLQWEIRNKIEGKIPDLEDYKYFRPYSSGVFLAIQLARTKKHFKNCETGILESTIARYICLSNDLVSLSKEKKANDFYNELIILQASFGRDAEAIAKKELGVLEEKIVSLSRLVTENDESCQTWINRLLHLVGGCLAWSAMTVRYFSPVNGKPTLLT</sequence>
<dbReference type="EC" id="4.2.3.-" evidence="1"/>
<proteinExistence type="inferred from homology"/>
<evidence type="ECO:0000256" key="1">
    <source>
        <dbReference type="RuleBase" id="RU366034"/>
    </source>
</evidence>
<protein>
    <recommendedName>
        <fullName evidence="1">Terpene synthase</fullName>
        <ecNumber evidence="1">4.2.3.-</ecNumber>
    </recommendedName>
</protein>
<reference evidence="2 3" key="1">
    <citation type="submission" date="2018-06" db="EMBL/GenBank/DDBJ databases">
        <title>Genomic Encyclopedia of Archaeal and Bacterial Type Strains, Phase II (KMG-II): from individual species to whole genera.</title>
        <authorList>
            <person name="Goeker M."/>
        </authorList>
    </citation>
    <scope>NUCLEOTIDE SEQUENCE [LARGE SCALE GENOMIC DNA]</scope>
    <source>
        <strain evidence="2 3">T4</strain>
    </source>
</reference>
<keyword evidence="3" id="KW-1185">Reference proteome</keyword>
<dbReference type="EMBL" id="QKTX01000009">
    <property type="protein sequence ID" value="PZV82298.1"/>
    <property type="molecule type" value="Genomic_DNA"/>
</dbReference>
<evidence type="ECO:0000313" key="2">
    <source>
        <dbReference type="EMBL" id="PZV82298.1"/>
    </source>
</evidence>
<accession>A0A326RN43</accession>
<dbReference type="PANTHER" id="PTHR35201:SF4">
    <property type="entry name" value="BETA-PINACENE SYNTHASE-RELATED"/>
    <property type="match status" value="1"/>
</dbReference>
<dbReference type="RefSeq" id="WP_111393435.1">
    <property type="nucleotide sequence ID" value="NZ_QKTX01000009.1"/>
</dbReference>
<dbReference type="AlphaFoldDB" id="A0A326RN43"/>
<dbReference type="OrthoDB" id="2989600at2"/>
<dbReference type="InterPro" id="IPR034686">
    <property type="entry name" value="Terpene_cyclase-like_2"/>
</dbReference>
<dbReference type="SUPFAM" id="SSF48576">
    <property type="entry name" value="Terpenoid synthases"/>
    <property type="match status" value="1"/>
</dbReference>
<dbReference type="Proteomes" id="UP000248917">
    <property type="component" value="Unassembled WGS sequence"/>
</dbReference>